<organism evidence="2 3">
    <name type="scientific">Recurvomyces mirabilis</name>
    <dbReference type="NCBI Taxonomy" id="574656"/>
    <lineage>
        <taxon>Eukaryota</taxon>
        <taxon>Fungi</taxon>
        <taxon>Dikarya</taxon>
        <taxon>Ascomycota</taxon>
        <taxon>Pezizomycotina</taxon>
        <taxon>Dothideomycetes</taxon>
        <taxon>Dothideomycetidae</taxon>
        <taxon>Mycosphaerellales</taxon>
        <taxon>Teratosphaeriaceae</taxon>
        <taxon>Recurvomyces</taxon>
    </lineage>
</organism>
<dbReference type="Pfam" id="PF05176">
    <property type="entry name" value="ATP-synt_10"/>
    <property type="match status" value="1"/>
</dbReference>
<dbReference type="Proteomes" id="UP001274830">
    <property type="component" value="Unassembled WGS sequence"/>
</dbReference>
<comment type="caution">
    <text evidence="2">The sequence shown here is derived from an EMBL/GenBank/DDBJ whole genome shotgun (WGS) entry which is preliminary data.</text>
</comment>
<gene>
    <name evidence="2" type="primary">ATP10</name>
    <name evidence="2" type="ORF">LTR78_010616</name>
</gene>
<evidence type="ECO:0000256" key="1">
    <source>
        <dbReference type="SAM" id="MobiDB-lite"/>
    </source>
</evidence>
<feature type="compositionally biased region" description="Polar residues" evidence="1">
    <location>
        <begin position="61"/>
        <end position="77"/>
    </location>
</feature>
<keyword evidence="3" id="KW-1185">Reference proteome</keyword>
<dbReference type="AlphaFoldDB" id="A0AAE0TML4"/>
<feature type="compositionally biased region" description="Pro residues" evidence="1">
    <location>
        <begin position="78"/>
        <end position="95"/>
    </location>
</feature>
<dbReference type="RefSeq" id="XP_064697881.1">
    <property type="nucleotide sequence ID" value="XM_064835010.1"/>
</dbReference>
<protein>
    <submittedName>
        <fullName evidence="2">Mitochondrial ATPase complex subunit atp10</fullName>
    </submittedName>
</protein>
<sequence length="407" mass="46206">MKPPTPLGLQALRSLAFPSAHPPCRLARQRRSYASIPEPPKQFRPPPPPPPAPEHITTPPSRSGTPPNATPLSQSSRQPPPPPPPPPPIFRPTPSGPDLRKKRDDDEDFTPYPLTRPIGMPSPPLPTENTGLDSRSLRQRRDDFHNYEKHLARRAAMTKQIAKPYFRDWSNMRFFKGKVFIAPERLFRGDVSLWFPNFFGRSLRRDVERRGGIRDGYGGLGRGTTEVLRGKVSVVSVVSNDWAAKQVDTFCSIEQNPELQVVLAEEEELVQRVEINWEGNWLKWWILQLFAAPNLRRTRSLFEQERYFMVRRGVSDMMKEGIGLFNDKGGYVYLVDGECRIRWAGSAEASEGEKRSLVEGVRRLVKEARTPVEERVRRGMTKEKIEAAVAEIVLEDEGREKMAAASG</sequence>
<accession>A0AAE0TML4</accession>
<proteinExistence type="predicted"/>
<dbReference type="EMBL" id="JAUTXT010000081">
    <property type="protein sequence ID" value="KAK3669515.1"/>
    <property type="molecule type" value="Genomic_DNA"/>
</dbReference>
<dbReference type="PANTHER" id="PTHR28106:SF1">
    <property type="entry name" value="MITOCHONDRIAL ATPASE COMPLEX SUBUNIT ATP10"/>
    <property type="match status" value="1"/>
</dbReference>
<feature type="region of interest" description="Disordered" evidence="1">
    <location>
        <begin position="17"/>
        <end position="138"/>
    </location>
</feature>
<evidence type="ECO:0000313" key="3">
    <source>
        <dbReference type="Proteomes" id="UP001274830"/>
    </source>
</evidence>
<dbReference type="PANTHER" id="PTHR28106">
    <property type="entry name" value="MITOCHONDRIAL ATPASE COMPLEX SUBUNIT ATP10"/>
    <property type="match status" value="1"/>
</dbReference>
<feature type="compositionally biased region" description="Pro residues" evidence="1">
    <location>
        <begin position="37"/>
        <end position="53"/>
    </location>
</feature>
<evidence type="ECO:0000313" key="2">
    <source>
        <dbReference type="EMBL" id="KAK3669515.1"/>
    </source>
</evidence>
<name>A0AAE0TML4_9PEZI</name>
<dbReference type="GeneID" id="89959542"/>
<dbReference type="InterPro" id="IPR007849">
    <property type="entry name" value="ATP10"/>
</dbReference>
<reference evidence="2" key="1">
    <citation type="submission" date="2023-07" db="EMBL/GenBank/DDBJ databases">
        <title>Black Yeasts Isolated from many extreme environments.</title>
        <authorList>
            <person name="Coleine C."/>
            <person name="Stajich J.E."/>
            <person name="Selbmann L."/>
        </authorList>
    </citation>
    <scope>NUCLEOTIDE SEQUENCE</scope>
    <source>
        <strain evidence="2">CCFEE 5485</strain>
    </source>
</reference>
<dbReference type="GO" id="GO:0005743">
    <property type="term" value="C:mitochondrial inner membrane"/>
    <property type="evidence" value="ECO:0007669"/>
    <property type="project" value="TreeGrafter"/>
</dbReference>
<dbReference type="GO" id="GO:0033615">
    <property type="term" value="P:mitochondrial proton-transporting ATP synthase complex assembly"/>
    <property type="evidence" value="ECO:0007669"/>
    <property type="project" value="TreeGrafter"/>
</dbReference>